<keyword evidence="1" id="KW-0680">Restriction system</keyword>
<dbReference type="InterPro" id="IPR003356">
    <property type="entry name" value="DNA_methylase_A-5"/>
</dbReference>
<dbReference type="OrthoDB" id="467945at2"/>
<dbReference type="GO" id="GO:0008170">
    <property type="term" value="F:N-methyltransferase activity"/>
    <property type="evidence" value="ECO:0007669"/>
    <property type="project" value="InterPro"/>
</dbReference>
<dbReference type="GO" id="GO:0032259">
    <property type="term" value="P:methylation"/>
    <property type="evidence" value="ECO:0007669"/>
    <property type="project" value="InterPro"/>
</dbReference>
<dbReference type="SUPFAM" id="SSF53335">
    <property type="entry name" value="S-adenosyl-L-methionine-dependent methyltransferases"/>
    <property type="match status" value="1"/>
</dbReference>
<dbReference type="InterPro" id="IPR029063">
    <property type="entry name" value="SAM-dependent_MTases_sf"/>
</dbReference>
<evidence type="ECO:0000313" key="5">
    <source>
        <dbReference type="Proteomes" id="UP000320055"/>
    </source>
</evidence>
<dbReference type="PANTHER" id="PTHR42998">
    <property type="entry name" value="TYPE I RESTRICTION ENZYME HINDVIIP M PROTEIN-RELATED"/>
    <property type="match status" value="1"/>
</dbReference>
<evidence type="ECO:0000259" key="2">
    <source>
        <dbReference type="Pfam" id="PF02384"/>
    </source>
</evidence>
<dbReference type="GO" id="GO:0003677">
    <property type="term" value="F:DNA binding"/>
    <property type="evidence" value="ECO:0007669"/>
    <property type="project" value="InterPro"/>
</dbReference>
<dbReference type="PROSITE" id="PS00092">
    <property type="entry name" value="N6_MTASE"/>
    <property type="match status" value="1"/>
</dbReference>
<proteinExistence type="predicted"/>
<dbReference type="InterPro" id="IPR029464">
    <property type="entry name" value="HSDR_N"/>
</dbReference>
<keyword evidence="5" id="KW-1185">Reference proteome</keyword>
<dbReference type="InterPro" id="IPR002052">
    <property type="entry name" value="DNA_methylase_N6_adenine_CS"/>
</dbReference>
<feature type="domain" description="DNA methylase adenine-specific" evidence="2">
    <location>
        <begin position="307"/>
        <end position="620"/>
    </location>
</feature>
<reference evidence="4 5" key="1">
    <citation type="submission" date="2019-01" db="EMBL/GenBank/DDBJ databases">
        <authorList>
            <person name="Brito A."/>
        </authorList>
    </citation>
    <scope>NUCLEOTIDE SEQUENCE [LARGE SCALE GENOMIC DNA]</scope>
    <source>
        <strain evidence="4">1</strain>
    </source>
</reference>
<organism evidence="4 5">
    <name type="scientific">Hyella patelloides LEGE 07179</name>
    <dbReference type="NCBI Taxonomy" id="945734"/>
    <lineage>
        <taxon>Bacteria</taxon>
        <taxon>Bacillati</taxon>
        <taxon>Cyanobacteriota</taxon>
        <taxon>Cyanophyceae</taxon>
        <taxon>Pleurocapsales</taxon>
        <taxon>Hyellaceae</taxon>
        <taxon>Hyella</taxon>
    </lineage>
</organism>
<dbReference type="PRINTS" id="PR00507">
    <property type="entry name" value="N12N6MTFRASE"/>
</dbReference>
<dbReference type="Pfam" id="PF13588">
    <property type="entry name" value="HSDR_N_2"/>
    <property type="match status" value="1"/>
</dbReference>
<dbReference type="InterPro" id="IPR052916">
    <property type="entry name" value="Type-I_RE_MTase_Subunit"/>
</dbReference>
<gene>
    <name evidence="4" type="ORF">H1P_230045</name>
</gene>
<sequence length="687" mass="79673">MTNATDRIYTIADILKSTNYALEVFESEEIAAIELFDKKNKPYLKDFVDGKDRPAKPEEIVRQLYLYRLIHTYGYPVERISVEKAVYFGSTVAKKKADIVICDRDNPDTAYIIVEVKKPKRKDGIEQLKSYCNAEGAPIAVWTNGNEVLILHREDPNIYRKIEYLPRVDQTLSQVIDERVTIEQLESRNKLVNERLGLRDIILDLENLVLANAGVDAFEEVFKLIYAKLYDEWAAENDPRRKKLIQFRATGSYPEIFERINSLFKEAVKKWQEVFLQGDKINLTPPHLAVCVSFLQDIKLFNSNLQIIDEAFEYLVTQVAKGSKGQYFTVRHVIDMAVKMLNPKWEEYIIDTAAGSCGCTMHSIFHVWGGELTSQKPEQWQTNYAAEKVFGLDFDARSVKIAKAINLIAGDGRTNVYRVNTLDPRTWDEEARIGLRSRLSHFDDDKKNDWNQKNYRNFDFDVIITNPPFAGDIKDSRILYQYDLTQKEDGKRLNKMGRDILFIERNLEFLKPGGRMAIVLPQGRFNNISDERIRNFIAEKCRILAVVGLHVNTFKPHTGTKTSVLFVQKWLDDAHIANYPIFFATSQHPGKDNSGEYIYLKGKDGQVLLDLFGHKIVDQDLYDFKLVLESQLNRLLERDQKDKAKCDRHRQQYEAILPYITDYPTIAEAFQEFAQQQNFSFWQEDLN</sequence>
<feature type="domain" description="Type I restriction enzyme R protein N-terminal" evidence="3">
    <location>
        <begin position="57"/>
        <end position="166"/>
    </location>
</feature>
<dbReference type="AlphaFoldDB" id="A0A563VRE7"/>
<dbReference type="EMBL" id="CAACVJ010000146">
    <property type="protein sequence ID" value="VEP13981.1"/>
    <property type="molecule type" value="Genomic_DNA"/>
</dbReference>
<name>A0A563VRE7_9CYAN</name>
<dbReference type="RefSeq" id="WP_144864804.1">
    <property type="nucleotide sequence ID" value="NZ_LR213784.1"/>
</dbReference>
<dbReference type="PANTHER" id="PTHR42998:SF1">
    <property type="entry name" value="TYPE I RESTRICTION ENZYME HINDI METHYLASE SUBUNIT"/>
    <property type="match status" value="1"/>
</dbReference>
<evidence type="ECO:0000259" key="3">
    <source>
        <dbReference type="Pfam" id="PF13588"/>
    </source>
</evidence>
<dbReference type="Pfam" id="PF02384">
    <property type="entry name" value="N6_Mtase"/>
    <property type="match status" value="1"/>
</dbReference>
<protein>
    <submittedName>
        <fullName evidence="4">Uncharacterized protein</fullName>
    </submittedName>
</protein>
<dbReference type="GO" id="GO:0009307">
    <property type="term" value="P:DNA restriction-modification system"/>
    <property type="evidence" value="ECO:0007669"/>
    <property type="project" value="UniProtKB-KW"/>
</dbReference>
<evidence type="ECO:0000313" key="4">
    <source>
        <dbReference type="EMBL" id="VEP13981.1"/>
    </source>
</evidence>
<dbReference type="Proteomes" id="UP000320055">
    <property type="component" value="Unassembled WGS sequence"/>
</dbReference>
<evidence type="ECO:0000256" key="1">
    <source>
        <dbReference type="ARBA" id="ARBA00022747"/>
    </source>
</evidence>
<accession>A0A563VRE7</accession>
<dbReference type="Gene3D" id="3.40.50.150">
    <property type="entry name" value="Vaccinia Virus protein VP39"/>
    <property type="match status" value="1"/>
</dbReference>